<dbReference type="Proteomes" id="UP000297741">
    <property type="component" value="Unassembled WGS sequence"/>
</dbReference>
<comment type="cofactor">
    <cofactor evidence="1">
        <name>Zn(2+)</name>
        <dbReference type="ChEBI" id="CHEBI:29105"/>
    </cofactor>
</comment>
<sequence>MAFDLIIRGGTLATAADVYKADIAIRDGRIVQIGLDLGEAARVIDASGKYVLPGGIDSHVHIAQASGDGIQMADDFASGTLSALFGGNTMVLPFCLPAKGQSLRAALQEYHNLAEGACYTDVSFHVIIPDTTDQILGQEIPALVADGYTSFKVFMTYEGLRLNDAQILATMDAAQGAGALIMVHCENEDVIRFLVDRAERNGDLVPAAHARTRPVSAEREATHRAMALAEVADVPVVIVHVSNREAMEEISRARARGSRVVGETCPQYLVLTADDLEAMDWSGAKFVCSPPPRTTADQEACWEGIRMGIFDLVSSDHCPFVYDDPKGKLNPKGRTSFRHVPNGIPGVETRLPILFSEGVSKGRIDLSRFVALTATNQAKTYGLYPRKGTIAIGSDADLTIWDPEAERIIRHADLHDGSDYSPYEGFAVTGWPVTVILRGTVMVENEQLCGAQGAGAYVSRGLPRIG</sequence>
<dbReference type="InterPro" id="IPR050378">
    <property type="entry name" value="Metallo-dep_Hydrolases_sf"/>
</dbReference>
<dbReference type="PANTHER" id="PTHR11647:SF1">
    <property type="entry name" value="COLLAPSIN RESPONSE MEDIATOR PROTEIN"/>
    <property type="match status" value="1"/>
</dbReference>
<evidence type="ECO:0000256" key="4">
    <source>
        <dbReference type="ARBA" id="ARBA00022801"/>
    </source>
</evidence>
<evidence type="ECO:0000259" key="5">
    <source>
        <dbReference type="Pfam" id="PF01979"/>
    </source>
</evidence>
<dbReference type="Gene3D" id="3.20.20.140">
    <property type="entry name" value="Metal-dependent hydrolases"/>
    <property type="match status" value="1"/>
</dbReference>
<dbReference type="CDD" id="cd01314">
    <property type="entry name" value="D-HYD"/>
    <property type="match status" value="1"/>
</dbReference>
<evidence type="ECO:0000256" key="1">
    <source>
        <dbReference type="ARBA" id="ARBA00001947"/>
    </source>
</evidence>
<dbReference type="Pfam" id="PF01979">
    <property type="entry name" value="Amidohydro_1"/>
    <property type="match status" value="1"/>
</dbReference>
<proteinExistence type="inferred from homology"/>
<comment type="caution">
    <text evidence="6">The sequence shown here is derived from an EMBL/GenBank/DDBJ whole genome shotgun (WGS) entry which is preliminary data.</text>
</comment>
<dbReference type="EMBL" id="RPEM01000008">
    <property type="protein sequence ID" value="TGD42642.1"/>
    <property type="molecule type" value="Genomic_DNA"/>
</dbReference>
<dbReference type="EC" id="3.5.2.2" evidence="6"/>
<evidence type="ECO:0000256" key="2">
    <source>
        <dbReference type="ARBA" id="ARBA00008829"/>
    </source>
</evidence>
<evidence type="ECO:0000256" key="3">
    <source>
        <dbReference type="ARBA" id="ARBA00022723"/>
    </source>
</evidence>
<dbReference type="InterPro" id="IPR011059">
    <property type="entry name" value="Metal-dep_hydrolase_composite"/>
</dbReference>
<keyword evidence="7" id="KW-1185">Reference proteome</keyword>
<gene>
    <name evidence="6" type="primary">hydA</name>
    <name evidence="6" type="ORF">EEB11_12915</name>
</gene>
<dbReference type="SUPFAM" id="SSF51556">
    <property type="entry name" value="Metallo-dependent hydrolases"/>
    <property type="match status" value="1"/>
</dbReference>
<reference evidence="6 7" key="1">
    <citation type="submission" date="2018-11" db="EMBL/GenBank/DDBJ databases">
        <title>Tabrizicola sp. isolated from sediment of alpine lake.</title>
        <authorList>
            <person name="Liu Z."/>
        </authorList>
    </citation>
    <scope>NUCLEOTIDE SEQUENCE [LARGE SCALE GENOMIC DNA]</scope>
    <source>
        <strain evidence="6 7">DRYC-M-16</strain>
    </source>
</reference>
<dbReference type="Gene3D" id="2.30.40.10">
    <property type="entry name" value="Urease, subunit C, domain 1"/>
    <property type="match status" value="1"/>
</dbReference>
<protein>
    <submittedName>
        <fullName evidence="6">Dihydropyrimidinase</fullName>
        <ecNumber evidence="6">3.5.2.2</ecNumber>
    </submittedName>
</protein>
<dbReference type="SUPFAM" id="SSF51338">
    <property type="entry name" value="Composite domain of metallo-dependent hydrolases"/>
    <property type="match status" value="1"/>
</dbReference>
<keyword evidence="3" id="KW-0479">Metal-binding</keyword>
<name>A0ABY2KJP0_9RHOB</name>
<dbReference type="GO" id="GO:0004157">
    <property type="term" value="F:dihydropyrimidinase activity"/>
    <property type="evidence" value="ECO:0007669"/>
    <property type="project" value="UniProtKB-EC"/>
</dbReference>
<feature type="domain" description="Amidohydrolase-related" evidence="5">
    <location>
        <begin position="50"/>
        <end position="441"/>
    </location>
</feature>
<dbReference type="InterPro" id="IPR011778">
    <property type="entry name" value="Hydantoinase/dihydroPyrase"/>
</dbReference>
<dbReference type="RefSeq" id="WP_135431985.1">
    <property type="nucleotide sequence ID" value="NZ_RPEM01000008.1"/>
</dbReference>
<evidence type="ECO:0000313" key="6">
    <source>
        <dbReference type="EMBL" id="TGD42642.1"/>
    </source>
</evidence>
<organism evidence="6 7">
    <name type="scientific">Pseudotabrizicola sediminis</name>
    <dbReference type="NCBI Taxonomy" id="2486418"/>
    <lineage>
        <taxon>Bacteria</taxon>
        <taxon>Pseudomonadati</taxon>
        <taxon>Pseudomonadota</taxon>
        <taxon>Alphaproteobacteria</taxon>
        <taxon>Rhodobacterales</taxon>
        <taxon>Paracoccaceae</taxon>
        <taxon>Pseudotabrizicola</taxon>
    </lineage>
</organism>
<evidence type="ECO:0000313" key="7">
    <source>
        <dbReference type="Proteomes" id="UP000297741"/>
    </source>
</evidence>
<dbReference type="InterPro" id="IPR032466">
    <property type="entry name" value="Metal_Hydrolase"/>
</dbReference>
<keyword evidence="4 6" id="KW-0378">Hydrolase</keyword>
<dbReference type="NCBIfam" id="NF009941">
    <property type="entry name" value="PRK13404.1"/>
    <property type="match status" value="1"/>
</dbReference>
<dbReference type="InterPro" id="IPR006680">
    <property type="entry name" value="Amidohydro-rel"/>
</dbReference>
<comment type="similarity">
    <text evidence="2">Belongs to the metallo-dependent hydrolases superfamily. Hydantoinase/dihydropyrimidinase family.</text>
</comment>
<dbReference type="NCBIfam" id="TIGR02033">
    <property type="entry name" value="D-hydantoinase"/>
    <property type="match status" value="1"/>
</dbReference>
<dbReference type="PANTHER" id="PTHR11647">
    <property type="entry name" value="HYDRANTOINASE/DIHYDROPYRIMIDINASE FAMILY MEMBER"/>
    <property type="match status" value="1"/>
</dbReference>
<accession>A0ABY2KJP0</accession>